<reference evidence="6" key="1">
    <citation type="journal article" date="2014" name="Int. J. Syst. Evol. Microbiol.">
        <title>Complete genome sequence of Corynebacterium casei LMG S-19264T (=DSM 44701T), isolated from a smear-ripened cheese.</title>
        <authorList>
            <consortium name="US DOE Joint Genome Institute (JGI-PGF)"/>
            <person name="Walter F."/>
            <person name="Albersmeier A."/>
            <person name="Kalinowski J."/>
            <person name="Ruckert C."/>
        </authorList>
    </citation>
    <scope>NUCLEOTIDE SEQUENCE</scope>
    <source>
        <strain evidence="6">VKM Ac-1401</strain>
    </source>
</reference>
<keyword evidence="3" id="KW-0804">Transcription</keyword>
<dbReference type="InterPro" id="IPR000843">
    <property type="entry name" value="HTH_LacI"/>
</dbReference>
<evidence type="ECO:0000256" key="4">
    <source>
        <dbReference type="SAM" id="MobiDB-lite"/>
    </source>
</evidence>
<protein>
    <recommendedName>
        <fullName evidence="5">HTH lacI-type domain-containing protein</fullName>
    </recommendedName>
</protein>
<dbReference type="InterPro" id="IPR010982">
    <property type="entry name" value="Lambda_DNA-bd_dom_sf"/>
</dbReference>
<dbReference type="EMBL" id="BSEN01000001">
    <property type="protein sequence ID" value="GLJ74718.1"/>
    <property type="molecule type" value="Genomic_DNA"/>
</dbReference>
<gene>
    <name evidence="6" type="ORF">GCM10017584_02910</name>
</gene>
<dbReference type="AlphaFoldDB" id="A0A9W6H786"/>
<proteinExistence type="predicted"/>
<dbReference type="SMART" id="SM00354">
    <property type="entry name" value="HTH_LACI"/>
    <property type="match status" value="1"/>
</dbReference>
<dbReference type="Gene3D" id="1.10.260.40">
    <property type="entry name" value="lambda repressor-like DNA-binding domains"/>
    <property type="match status" value="1"/>
</dbReference>
<evidence type="ECO:0000256" key="3">
    <source>
        <dbReference type="ARBA" id="ARBA00023163"/>
    </source>
</evidence>
<dbReference type="InterPro" id="IPR046335">
    <property type="entry name" value="LacI/GalR-like_sensor"/>
</dbReference>
<evidence type="ECO:0000256" key="1">
    <source>
        <dbReference type="ARBA" id="ARBA00023015"/>
    </source>
</evidence>
<dbReference type="CDD" id="cd06267">
    <property type="entry name" value="PBP1_LacI_sugar_binding-like"/>
    <property type="match status" value="1"/>
</dbReference>
<dbReference type="PROSITE" id="PS50932">
    <property type="entry name" value="HTH_LACI_2"/>
    <property type="match status" value="1"/>
</dbReference>
<dbReference type="SUPFAM" id="SSF53822">
    <property type="entry name" value="Periplasmic binding protein-like I"/>
    <property type="match status" value="1"/>
</dbReference>
<dbReference type="Pfam" id="PF00356">
    <property type="entry name" value="LacI"/>
    <property type="match status" value="1"/>
</dbReference>
<feature type="domain" description="HTH lacI-type" evidence="5">
    <location>
        <begin position="7"/>
        <end position="63"/>
    </location>
</feature>
<keyword evidence="1" id="KW-0805">Transcription regulation</keyword>
<evidence type="ECO:0000313" key="7">
    <source>
        <dbReference type="Proteomes" id="UP001142372"/>
    </source>
</evidence>
<dbReference type="GO" id="GO:0000976">
    <property type="term" value="F:transcription cis-regulatory region binding"/>
    <property type="evidence" value="ECO:0007669"/>
    <property type="project" value="TreeGrafter"/>
</dbReference>
<keyword evidence="2" id="KW-0238">DNA-binding</keyword>
<dbReference type="Gene3D" id="3.40.50.2300">
    <property type="match status" value="2"/>
</dbReference>
<name>A0A9W6H786_9MICO</name>
<sequence length="375" mass="38199">MPRSPRVTAAQVAERAGLSVATVSLVLNGKTDGRVSAANIDRVHAAVAELGYVIDRGASALARGRSDLIVLVAPDLSNPFFGAVIRGIEAELGERFQLLLSVTASGVQPTAADVGRFAGLRPAGLLVDAPSDAFLAELSGDEPLVLLDAPDPRAADARAADARDADARASDARDGDARASDARDAATGIAPAYDAVNYDMSNAIDQLVAHLAALGHSSIGYLDSTTGTTTFDLRREQLVEAATARGLTVNAPDAARSVIEMGAAASAFAAAWPTLNAAGVTAVVCATDTHAYGALEAARSLGLSVPSDLAITGFDDLPYSRVTSPSLTTVRLPGEPLGRAAARRLLAQIDGTDAASGDPALVATLVVRGSTDPEA</sequence>
<feature type="region of interest" description="Disordered" evidence="4">
    <location>
        <begin position="156"/>
        <end position="183"/>
    </location>
</feature>
<dbReference type="SUPFAM" id="SSF47413">
    <property type="entry name" value="lambda repressor-like DNA-binding domains"/>
    <property type="match status" value="1"/>
</dbReference>
<dbReference type="Pfam" id="PF13377">
    <property type="entry name" value="Peripla_BP_3"/>
    <property type="match status" value="1"/>
</dbReference>
<accession>A0A9W6H786</accession>
<dbReference type="CDD" id="cd01392">
    <property type="entry name" value="HTH_LacI"/>
    <property type="match status" value="1"/>
</dbReference>
<reference evidence="6" key="2">
    <citation type="submission" date="2023-01" db="EMBL/GenBank/DDBJ databases">
        <authorList>
            <person name="Sun Q."/>
            <person name="Evtushenko L."/>
        </authorList>
    </citation>
    <scope>NUCLEOTIDE SEQUENCE</scope>
    <source>
        <strain evidence="6">VKM Ac-1401</strain>
    </source>
</reference>
<dbReference type="RefSeq" id="WP_271175416.1">
    <property type="nucleotide sequence ID" value="NZ_BAAAJO010000001.1"/>
</dbReference>
<dbReference type="Proteomes" id="UP001142372">
    <property type="component" value="Unassembled WGS sequence"/>
</dbReference>
<organism evidence="6 7">
    <name type="scientific">Leifsonia poae</name>
    <dbReference type="NCBI Taxonomy" id="110933"/>
    <lineage>
        <taxon>Bacteria</taxon>
        <taxon>Bacillati</taxon>
        <taxon>Actinomycetota</taxon>
        <taxon>Actinomycetes</taxon>
        <taxon>Micrococcales</taxon>
        <taxon>Microbacteriaceae</taxon>
        <taxon>Leifsonia</taxon>
    </lineage>
</organism>
<dbReference type="PANTHER" id="PTHR30146:SF138">
    <property type="entry name" value="TRANSCRIPTIONAL REGULATORY PROTEIN"/>
    <property type="match status" value="1"/>
</dbReference>
<dbReference type="PANTHER" id="PTHR30146">
    <property type="entry name" value="LACI-RELATED TRANSCRIPTIONAL REPRESSOR"/>
    <property type="match status" value="1"/>
</dbReference>
<comment type="caution">
    <text evidence="6">The sequence shown here is derived from an EMBL/GenBank/DDBJ whole genome shotgun (WGS) entry which is preliminary data.</text>
</comment>
<evidence type="ECO:0000259" key="5">
    <source>
        <dbReference type="PROSITE" id="PS50932"/>
    </source>
</evidence>
<keyword evidence="7" id="KW-1185">Reference proteome</keyword>
<evidence type="ECO:0000256" key="2">
    <source>
        <dbReference type="ARBA" id="ARBA00023125"/>
    </source>
</evidence>
<dbReference type="GO" id="GO:0003700">
    <property type="term" value="F:DNA-binding transcription factor activity"/>
    <property type="evidence" value="ECO:0007669"/>
    <property type="project" value="TreeGrafter"/>
</dbReference>
<dbReference type="InterPro" id="IPR028082">
    <property type="entry name" value="Peripla_BP_I"/>
</dbReference>
<evidence type="ECO:0000313" key="6">
    <source>
        <dbReference type="EMBL" id="GLJ74718.1"/>
    </source>
</evidence>